<evidence type="ECO:0000313" key="2">
    <source>
        <dbReference type="EMBL" id="KAK3745037.1"/>
    </source>
</evidence>
<organism evidence="2 3">
    <name type="scientific">Elysia crispata</name>
    <name type="common">lettuce slug</name>
    <dbReference type="NCBI Taxonomy" id="231223"/>
    <lineage>
        <taxon>Eukaryota</taxon>
        <taxon>Metazoa</taxon>
        <taxon>Spiralia</taxon>
        <taxon>Lophotrochozoa</taxon>
        <taxon>Mollusca</taxon>
        <taxon>Gastropoda</taxon>
        <taxon>Heterobranchia</taxon>
        <taxon>Euthyneura</taxon>
        <taxon>Panpulmonata</taxon>
        <taxon>Sacoglossa</taxon>
        <taxon>Placobranchoidea</taxon>
        <taxon>Plakobranchidae</taxon>
        <taxon>Elysia</taxon>
    </lineage>
</organism>
<accession>A0AAE1CYH7</accession>
<gene>
    <name evidence="2" type="ORF">RRG08_037652</name>
</gene>
<evidence type="ECO:0000313" key="3">
    <source>
        <dbReference type="Proteomes" id="UP001283361"/>
    </source>
</evidence>
<name>A0AAE1CYH7_9GAST</name>
<feature type="region of interest" description="Disordered" evidence="1">
    <location>
        <begin position="29"/>
        <end position="49"/>
    </location>
</feature>
<comment type="caution">
    <text evidence="2">The sequence shown here is derived from an EMBL/GenBank/DDBJ whole genome shotgun (WGS) entry which is preliminary data.</text>
</comment>
<keyword evidence="3" id="KW-1185">Reference proteome</keyword>
<evidence type="ECO:0000256" key="1">
    <source>
        <dbReference type="SAM" id="MobiDB-lite"/>
    </source>
</evidence>
<proteinExistence type="predicted"/>
<dbReference type="AlphaFoldDB" id="A0AAE1CYH7"/>
<dbReference type="EMBL" id="JAWDGP010006239">
    <property type="protein sequence ID" value="KAK3745037.1"/>
    <property type="molecule type" value="Genomic_DNA"/>
</dbReference>
<sequence>MPKSDNDKHFQSRDRAGFDYLICTSPDISEISPGGRKGSTAPANQNKHGRPFDLVFTGISMCAAAVRPSRDSRARAKVNRRNKINI</sequence>
<protein>
    <submittedName>
        <fullName evidence="2">Uncharacterized protein</fullName>
    </submittedName>
</protein>
<dbReference type="Proteomes" id="UP001283361">
    <property type="component" value="Unassembled WGS sequence"/>
</dbReference>
<reference evidence="2" key="1">
    <citation type="journal article" date="2023" name="G3 (Bethesda)">
        <title>A reference genome for the long-term kleptoplast-retaining sea slug Elysia crispata morphotype clarki.</title>
        <authorList>
            <person name="Eastman K.E."/>
            <person name="Pendleton A.L."/>
            <person name="Shaikh M.A."/>
            <person name="Suttiyut T."/>
            <person name="Ogas R."/>
            <person name="Tomko P."/>
            <person name="Gavelis G."/>
            <person name="Widhalm J.R."/>
            <person name="Wisecaver J.H."/>
        </authorList>
    </citation>
    <scope>NUCLEOTIDE SEQUENCE</scope>
    <source>
        <strain evidence="2">ECLA1</strain>
    </source>
</reference>